<keyword evidence="10" id="KW-1185">Reference proteome</keyword>
<reference evidence="10" key="1">
    <citation type="submission" date="2010-06" db="EMBL/GenBank/DDBJ databases">
        <authorList>
            <person name="Jiang H."/>
            <person name="Abraham K."/>
            <person name="Ali S."/>
            <person name="Alsbrooks S.L."/>
            <person name="Anim B.N."/>
            <person name="Anosike U.S."/>
            <person name="Attaway T."/>
            <person name="Bandaranaike D.P."/>
            <person name="Battles P.K."/>
            <person name="Bell S.N."/>
            <person name="Bell A.V."/>
            <person name="Beltran B."/>
            <person name="Bickham C."/>
            <person name="Bustamante Y."/>
            <person name="Caleb T."/>
            <person name="Canada A."/>
            <person name="Cardenas V."/>
            <person name="Carter K."/>
            <person name="Chacko J."/>
            <person name="Chandrabose M.N."/>
            <person name="Chavez D."/>
            <person name="Chavez A."/>
            <person name="Chen L."/>
            <person name="Chu H.-S."/>
            <person name="Claassen K.J."/>
            <person name="Cockrell R."/>
            <person name="Collins M."/>
            <person name="Cooper J.A."/>
            <person name="Cree A."/>
            <person name="Curry S.M."/>
            <person name="Da Y."/>
            <person name="Dao M.D."/>
            <person name="Das B."/>
            <person name="Davila M.-L."/>
            <person name="Davy-Carroll L."/>
            <person name="Denson S."/>
            <person name="Dinh H."/>
            <person name="Ebong V.E."/>
            <person name="Edwards J.R."/>
            <person name="Egan A."/>
            <person name="El-Daye J."/>
            <person name="Escobedo L."/>
            <person name="Fernandez S."/>
            <person name="Fernando P.R."/>
            <person name="Flagg N."/>
            <person name="Forbes L.D."/>
            <person name="Fowler R.G."/>
            <person name="Fu Q."/>
            <person name="Gabisi R.A."/>
            <person name="Ganer J."/>
            <person name="Garbino Pronczuk A."/>
            <person name="Garcia R.M."/>
            <person name="Garner T."/>
            <person name="Garrett T.E."/>
            <person name="Gonzalez D.A."/>
            <person name="Hamid H."/>
            <person name="Hawkins E.S."/>
            <person name="Hirani K."/>
            <person name="Hogues M.E."/>
            <person name="Hollins B."/>
            <person name="Hsiao C.-H."/>
            <person name="Jabil R."/>
            <person name="James M.L."/>
            <person name="Jhangiani S.N."/>
            <person name="Johnson B."/>
            <person name="Johnson Q."/>
            <person name="Joshi V."/>
            <person name="Kalu J.B."/>
            <person name="Kam C."/>
            <person name="Kashfia A."/>
            <person name="Keebler J."/>
            <person name="Kisamo H."/>
            <person name="Kovar C.L."/>
            <person name="Lago L.A."/>
            <person name="Lai C.-Y."/>
            <person name="Laidlaw J."/>
            <person name="Lara F."/>
            <person name="Le T.-K."/>
            <person name="Lee S.L."/>
            <person name="Legall F.H."/>
            <person name="Lemon S.J."/>
            <person name="Lewis L.R."/>
            <person name="Li B."/>
            <person name="Liu Y."/>
            <person name="Liu Y.-S."/>
            <person name="Lopez J."/>
            <person name="Lozado R.J."/>
            <person name="Lu J."/>
            <person name="Madu R.C."/>
            <person name="Maheshwari M."/>
            <person name="Maheshwari R."/>
            <person name="Malloy K."/>
            <person name="Martinez E."/>
            <person name="Mathew T."/>
            <person name="Mercado I.C."/>
            <person name="Mercado C."/>
            <person name="Meyer B."/>
            <person name="Montgomery K."/>
            <person name="Morgan M.B."/>
            <person name="Munidasa M."/>
            <person name="Nazareth L.V."/>
            <person name="Nelson J."/>
            <person name="Ng B.M."/>
            <person name="Nguyen N.B."/>
            <person name="Nguyen P.Q."/>
            <person name="Nguyen T."/>
            <person name="Obregon M."/>
            <person name="Okwuonu G.O."/>
            <person name="Onwere C.G."/>
            <person name="Orozco G."/>
            <person name="Parra A."/>
            <person name="Patel S."/>
            <person name="Patil S."/>
            <person name="Perez A."/>
            <person name="Perez Y."/>
            <person name="Pham C."/>
            <person name="Primus E.L."/>
            <person name="Pu L.-L."/>
            <person name="Puazo M."/>
            <person name="Qin X."/>
            <person name="Quiroz J.B."/>
            <person name="Reese J."/>
            <person name="Richards S."/>
            <person name="Rives C.M."/>
            <person name="Robberts R."/>
            <person name="Ruiz S.J."/>
            <person name="Ruiz M.J."/>
            <person name="Santibanez J."/>
            <person name="Schneider B.W."/>
            <person name="Sisson I."/>
            <person name="Smith M."/>
            <person name="Sodergren E."/>
            <person name="Song X.-Z."/>
            <person name="Song B.B."/>
            <person name="Summersgill H."/>
            <person name="Thelus R."/>
            <person name="Thornton R.D."/>
            <person name="Trejos Z.Y."/>
            <person name="Usmani K."/>
            <person name="Vattathil S."/>
            <person name="Villasana D."/>
            <person name="Walker D.L."/>
            <person name="Wang S."/>
            <person name="Wang K."/>
            <person name="White C.S."/>
            <person name="Williams A.C."/>
            <person name="Williamson J."/>
            <person name="Wilson K."/>
            <person name="Woghiren I.O."/>
            <person name="Woodworth J.R."/>
            <person name="Worley K.C."/>
            <person name="Wright R.A."/>
            <person name="Wu W."/>
            <person name="Young L."/>
            <person name="Zhang L."/>
            <person name="Zhang J."/>
            <person name="Zhu Y."/>
            <person name="Muzny D.M."/>
            <person name="Weinstock G."/>
            <person name="Gibbs R.A."/>
        </authorList>
    </citation>
    <scope>NUCLEOTIDE SEQUENCE [LARGE SCALE GENOMIC DNA]</scope>
    <source>
        <strain evidence="10">LSR1</strain>
    </source>
</reference>
<dbReference type="GO" id="GO:0016787">
    <property type="term" value="F:hydrolase activity"/>
    <property type="evidence" value="ECO:0007669"/>
    <property type="project" value="UniProtKB-KW"/>
</dbReference>
<evidence type="ECO:0000259" key="8">
    <source>
        <dbReference type="Pfam" id="PF13359"/>
    </source>
</evidence>
<dbReference type="GO" id="GO:0004518">
    <property type="term" value="F:nuclease activity"/>
    <property type="evidence" value="ECO:0007669"/>
    <property type="project" value="UniProtKB-KW"/>
</dbReference>
<feature type="domain" description="DDE Tnp4" evidence="8">
    <location>
        <begin position="167"/>
        <end position="319"/>
    </location>
</feature>
<dbReference type="InterPro" id="IPR027806">
    <property type="entry name" value="HARBI1_dom"/>
</dbReference>
<dbReference type="PANTHER" id="PTHR22930:SF85">
    <property type="entry name" value="GH03217P-RELATED"/>
    <property type="match status" value="1"/>
</dbReference>
<evidence type="ECO:0000256" key="7">
    <source>
        <dbReference type="ARBA" id="ARBA00023242"/>
    </source>
</evidence>
<sequence length="371" mass="42792">MNNHEHDVLTLMSYLSSSESDDDELINYIIKQPVIRPKISNFISNVVHSYSDKQFKGSFRMERATAYYLIKTFEDSSFFPQQHKYEPGQTSENYILSYIWFSANKSCLRDVAERFGNGLTTQFRINDRVMNFLIDISPKVINFDEGITNLAREFKKVSGMPHVIGCIDGTSIPIRTPAHKIKSTYTNRHDMPSITLQGVCDYKKKFIDVFTGIPAKIHDARVFVLSDLSKDLPSMCEKKYNLLGDGAYPIREWLLVPYKDYGRLTESQKTFNKALSSTRVLIENTFGLLKSRFRQLLQLDIHSVDKITKFIISSCVLHNLCIDMDDHIELRDEENEELLNGPDDTVFETDMSLKKNGETKRDAIKNSIQYQ</sequence>
<comment type="similarity">
    <text evidence="3">Belongs to the HARBI1 family.</text>
</comment>
<organism evidence="9 10">
    <name type="scientific">Acyrthosiphon pisum</name>
    <name type="common">Pea aphid</name>
    <dbReference type="NCBI Taxonomy" id="7029"/>
    <lineage>
        <taxon>Eukaryota</taxon>
        <taxon>Metazoa</taxon>
        <taxon>Ecdysozoa</taxon>
        <taxon>Arthropoda</taxon>
        <taxon>Hexapoda</taxon>
        <taxon>Insecta</taxon>
        <taxon>Pterygota</taxon>
        <taxon>Neoptera</taxon>
        <taxon>Paraneoptera</taxon>
        <taxon>Hemiptera</taxon>
        <taxon>Sternorrhyncha</taxon>
        <taxon>Aphidomorpha</taxon>
        <taxon>Aphidoidea</taxon>
        <taxon>Aphididae</taxon>
        <taxon>Macrosiphini</taxon>
        <taxon>Acyrthosiphon</taxon>
    </lineage>
</organism>
<dbReference type="EnsemblMetazoa" id="XM_003240140.4">
    <property type="protein sequence ID" value="XP_003240188.1"/>
    <property type="gene ID" value="LOC100574690"/>
</dbReference>
<dbReference type="Proteomes" id="UP000007819">
    <property type="component" value="Chromosome A1"/>
</dbReference>
<evidence type="ECO:0000256" key="2">
    <source>
        <dbReference type="ARBA" id="ARBA00004123"/>
    </source>
</evidence>
<accession>A0A8R1W6G2</accession>
<dbReference type="KEGG" id="api:100574690"/>
<evidence type="ECO:0000256" key="4">
    <source>
        <dbReference type="ARBA" id="ARBA00022722"/>
    </source>
</evidence>
<evidence type="ECO:0000313" key="9">
    <source>
        <dbReference type="EnsemblMetazoa" id="XP_003240188.1"/>
    </source>
</evidence>
<dbReference type="AlphaFoldDB" id="A0A8R1W6G2"/>
<dbReference type="PANTHER" id="PTHR22930">
    <property type="match status" value="1"/>
</dbReference>
<dbReference type="GeneID" id="100574690"/>
<dbReference type="RefSeq" id="XP_003240188.1">
    <property type="nucleotide sequence ID" value="XM_003240140.3"/>
</dbReference>
<evidence type="ECO:0000256" key="5">
    <source>
        <dbReference type="ARBA" id="ARBA00022723"/>
    </source>
</evidence>
<evidence type="ECO:0000256" key="3">
    <source>
        <dbReference type="ARBA" id="ARBA00006958"/>
    </source>
</evidence>
<dbReference type="OrthoDB" id="6580409at2759"/>
<dbReference type="Pfam" id="PF13359">
    <property type="entry name" value="DDE_Tnp_4"/>
    <property type="match status" value="1"/>
</dbReference>
<protein>
    <recommendedName>
        <fullName evidence="8">DDE Tnp4 domain-containing protein</fullName>
    </recommendedName>
</protein>
<comment type="cofactor">
    <cofactor evidence="1">
        <name>a divalent metal cation</name>
        <dbReference type="ChEBI" id="CHEBI:60240"/>
    </cofactor>
</comment>
<comment type="subcellular location">
    <subcellularLocation>
        <location evidence="2">Nucleus</location>
    </subcellularLocation>
</comment>
<reference evidence="9" key="2">
    <citation type="submission" date="2022-06" db="UniProtKB">
        <authorList>
            <consortium name="EnsemblMetazoa"/>
        </authorList>
    </citation>
    <scope>IDENTIFICATION</scope>
</reference>
<keyword evidence="6" id="KW-0378">Hydrolase</keyword>
<evidence type="ECO:0000313" key="10">
    <source>
        <dbReference type="Proteomes" id="UP000007819"/>
    </source>
</evidence>
<keyword evidence="7" id="KW-0539">Nucleus</keyword>
<dbReference type="GO" id="GO:0046872">
    <property type="term" value="F:metal ion binding"/>
    <property type="evidence" value="ECO:0007669"/>
    <property type="project" value="UniProtKB-KW"/>
</dbReference>
<dbReference type="GO" id="GO:0005634">
    <property type="term" value="C:nucleus"/>
    <property type="evidence" value="ECO:0007669"/>
    <property type="project" value="UniProtKB-SubCell"/>
</dbReference>
<evidence type="ECO:0000256" key="6">
    <source>
        <dbReference type="ARBA" id="ARBA00022801"/>
    </source>
</evidence>
<proteinExistence type="inferred from homology"/>
<evidence type="ECO:0000256" key="1">
    <source>
        <dbReference type="ARBA" id="ARBA00001968"/>
    </source>
</evidence>
<keyword evidence="4" id="KW-0540">Nuclease</keyword>
<dbReference type="InterPro" id="IPR045249">
    <property type="entry name" value="HARBI1-like"/>
</dbReference>
<name>A0A8R1W6G2_ACYPI</name>
<keyword evidence="5" id="KW-0479">Metal-binding</keyword>